<dbReference type="CDD" id="cd01949">
    <property type="entry name" value="GGDEF"/>
    <property type="match status" value="1"/>
</dbReference>
<dbReference type="Gene3D" id="6.10.250.690">
    <property type="match status" value="1"/>
</dbReference>
<dbReference type="GO" id="GO:0000160">
    <property type="term" value="P:phosphorelay signal transduction system"/>
    <property type="evidence" value="ECO:0007669"/>
    <property type="project" value="InterPro"/>
</dbReference>
<dbReference type="AlphaFoldDB" id="A0A0P9DHY2"/>
<dbReference type="SUPFAM" id="SSF52172">
    <property type="entry name" value="CheY-like"/>
    <property type="match status" value="1"/>
</dbReference>
<feature type="domain" description="Response regulatory" evidence="2">
    <location>
        <begin position="1"/>
        <end position="57"/>
    </location>
</feature>
<dbReference type="InterPro" id="IPR011006">
    <property type="entry name" value="CheY-like_superfamily"/>
</dbReference>
<dbReference type="Proteomes" id="UP000050509">
    <property type="component" value="Unassembled WGS sequence"/>
</dbReference>
<organism evidence="4 5">
    <name type="scientific">Kouleothrix aurantiaca</name>
    <dbReference type="NCBI Taxonomy" id="186479"/>
    <lineage>
        <taxon>Bacteria</taxon>
        <taxon>Bacillati</taxon>
        <taxon>Chloroflexota</taxon>
        <taxon>Chloroflexia</taxon>
        <taxon>Chloroflexales</taxon>
        <taxon>Roseiflexineae</taxon>
        <taxon>Roseiflexaceae</taxon>
        <taxon>Kouleothrix</taxon>
    </lineage>
</organism>
<dbReference type="InterPro" id="IPR001789">
    <property type="entry name" value="Sig_transdc_resp-reg_receiver"/>
</dbReference>
<evidence type="ECO:0008006" key="6">
    <source>
        <dbReference type="Google" id="ProtNLM"/>
    </source>
</evidence>
<evidence type="ECO:0000313" key="4">
    <source>
        <dbReference type="EMBL" id="KPV52998.1"/>
    </source>
</evidence>
<name>A0A0P9DHY2_9CHLR</name>
<dbReference type="Gene3D" id="3.30.70.270">
    <property type="match status" value="1"/>
</dbReference>
<accession>A0A0P9DHY2</accession>
<dbReference type="SMART" id="SM00267">
    <property type="entry name" value="GGDEF"/>
    <property type="match status" value="1"/>
</dbReference>
<dbReference type="PANTHER" id="PTHR45138">
    <property type="entry name" value="REGULATORY COMPONENTS OF SENSORY TRANSDUCTION SYSTEM"/>
    <property type="match status" value="1"/>
</dbReference>
<sequence>VLGALRARNATATTPILLLSARDSAPEKVRGLQLGADDYVTKPFSPAALQARVRATLRRFEREAGANPSTRLPGNTAIERTLRRRIELGIPFAVCYADIDNFKAYNDTYSFLKGDAVIHQTANVLLEAVTQQGNYDDFVGHIGGDDFVVITTPERAPAVASYAIHAFDLLSPLFYDAATRARGYIDAKDRQGRPMRFPFVSLSIGIVSTDRYPIQHVAEVAQRSVEPKKRAKEHEGSTFIFEE</sequence>
<dbReference type="GO" id="GO:1902201">
    <property type="term" value="P:negative regulation of bacterial-type flagellum-dependent cell motility"/>
    <property type="evidence" value="ECO:0007669"/>
    <property type="project" value="TreeGrafter"/>
</dbReference>
<dbReference type="GO" id="GO:0005886">
    <property type="term" value="C:plasma membrane"/>
    <property type="evidence" value="ECO:0007669"/>
    <property type="project" value="TreeGrafter"/>
</dbReference>
<dbReference type="SUPFAM" id="SSF55073">
    <property type="entry name" value="Nucleotide cyclase"/>
    <property type="match status" value="1"/>
</dbReference>
<gene>
    <name evidence="4" type="ORF">SE17_12190</name>
</gene>
<feature type="domain" description="GGDEF" evidence="3">
    <location>
        <begin position="90"/>
        <end position="243"/>
    </location>
</feature>
<protein>
    <recommendedName>
        <fullName evidence="6">Diguanylate cyclase</fullName>
    </recommendedName>
</protein>
<dbReference type="InterPro" id="IPR043128">
    <property type="entry name" value="Rev_trsase/Diguanyl_cyclase"/>
</dbReference>
<dbReference type="PROSITE" id="PS50110">
    <property type="entry name" value="RESPONSE_REGULATORY"/>
    <property type="match status" value="1"/>
</dbReference>
<keyword evidence="5" id="KW-1185">Reference proteome</keyword>
<dbReference type="GO" id="GO:0052621">
    <property type="term" value="F:diguanylate cyclase activity"/>
    <property type="evidence" value="ECO:0007669"/>
    <property type="project" value="TreeGrafter"/>
</dbReference>
<proteinExistence type="predicted"/>
<dbReference type="NCBIfam" id="TIGR00254">
    <property type="entry name" value="GGDEF"/>
    <property type="match status" value="1"/>
</dbReference>
<comment type="caution">
    <text evidence="4">The sequence shown here is derived from an EMBL/GenBank/DDBJ whole genome shotgun (WGS) entry which is preliminary data.</text>
</comment>
<evidence type="ECO:0000256" key="1">
    <source>
        <dbReference type="PROSITE-ProRule" id="PRU00169"/>
    </source>
</evidence>
<dbReference type="InterPro" id="IPR050469">
    <property type="entry name" value="Diguanylate_Cyclase"/>
</dbReference>
<feature type="non-terminal residue" evidence="4">
    <location>
        <position position="1"/>
    </location>
</feature>
<dbReference type="Pfam" id="PF00072">
    <property type="entry name" value="Response_reg"/>
    <property type="match status" value="1"/>
</dbReference>
<comment type="caution">
    <text evidence="1">Lacks conserved residue(s) required for the propagation of feature annotation.</text>
</comment>
<dbReference type="PROSITE" id="PS50887">
    <property type="entry name" value="GGDEF"/>
    <property type="match status" value="1"/>
</dbReference>
<dbReference type="GO" id="GO:0043709">
    <property type="term" value="P:cell adhesion involved in single-species biofilm formation"/>
    <property type="evidence" value="ECO:0007669"/>
    <property type="project" value="TreeGrafter"/>
</dbReference>
<dbReference type="EMBL" id="LJCR01000371">
    <property type="protein sequence ID" value="KPV52998.1"/>
    <property type="molecule type" value="Genomic_DNA"/>
</dbReference>
<dbReference type="InterPro" id="IPR029787">
    <property type="entry name" value="Nucleotide_cyclase"/>
</dbReference>
<evidence type="ECO:0000313" key="5">
    <source>
        <dbReference type="Proteomes" id="UP000050509"/>
    </source>
</evidence>
<dbReference type="Pfam" id="PF00990">
    <property type="entry name" value="GGDEF"/>
    <property type="match status" value="1"/>
</dbReference>
<dbReference type="PANTHER" id="PTHR45138:SF25">
    <property type="entry name" value="GGDEF DOMAIN PROTEIN"/>
    <property type="match status" value="1"/>
</dbReference>
<dbReference type="InterPro" id="IPR000160">
    <property type="entry name" value="GGDEF_dom"/>
</dbReference>
<reference evidence="4 5" key="1">
    <citation type="submission" date="2015-09" db="EMBL/GenBank/DDBJ databases">
        <title>Draft genome sequence of Kouleothrix aurantiaca JCM 19913.</title>
        <authorList>
            <person name="Hemp J."/>
        </authorList>
    </citation>
    <scope>NUCLEOTIDE SEQUENCE [LARGE SCALE GENOMIC DNA]</scope>
    <source>
        <strain evidence="4 5">COM-B</strain>
    </source>
</reference>
<evidence type="ECO:0000259" key="2">
    <source>
        <dbReference type="PROSITE" id="PS50110"/>
    </source>
</evidence>
<evidence type="ECO:0000259" key="3">
    <source>
        <dbReference type="PROSITE" id="PS50887"/>
    </source>
</evidence>